<keyword evidence="2" id="KW-1185">Reference proteome</keyword>
<gene>
    <name evidence="1" type="ORF">KIN20_009001</name>
</gene>
<organism evidence="1 2">
    <name type="scientific">Parelaphostrongylus tenuis</name>
    <name type="common">Meningeal worm</name>
    <dbReference type="NCBI Taxonomy" id="148309"/>
    <lineage>
        <taxon>Eukaryota</taxon>
        <taxon>Metazoa</taxon>
        <taxon>Ecdysozoa</taxon>
        <taxon>Nematoda</taxon>
        <taxon>Chromadorea</taxon>
        <taxon>Rhabditida</taxon>
        <taxon>Rhabditina</taxon>
        <taxon>Rhabditomorpha</taxon>
        <taxon>Strongyloidea</taxon>
        <taxon>Metastrongylidae</taxon>
        <taxon>Parelaphostrongylus</taxon>
    </lineage>
</organism>
<dbReference type="Proteomes" id="UP001196413">
    <property type="component" value="Unassembled WGS sequence"/>
</dbReference>
<comment type="caution">
    <text evidence="1">The sequence shown here is derived from an EMBL/GenBank/DDBJ whole genome shotgun (WGS) entry which is preliminary data.</text>
</comment>
<sequence length="60" mass="7093">MTFKNSDKTRDFAKSRLLERNGRGKRRAFNIKPFAHEYSSKRKPIKFIDDEQVTMTISLS</sequence>
<protein>
    <submittedName>
        <fullName evidence="1">Uncharacterized protein</fullName>
    </submittedName>
</protein>
<dbReference type="EMBL" id="JAHQIW010001484">
    <property type="protein sequence ID" value="KAJ1352607.1"/>
    <property type="molecule type" value="Genomic_DNA"/>
</dbReference>
<name>A0AAD5M5L5_PARTN</name>
<dbReference type="AlphaFoldDB" id="A0AAD5M5L5"/>
<accession>A0AAD5M5L5</accession>
<reference evidence="1" key="1">
    <citation type="submission" date="2021-06" db="EMBL/GenBank/DDBJ databases">
        <title>Parelaphostrongylus tenuis whole genome reference sequence.</title>
        <authorList>
            <person name="Garwood T.J."/>
            <person name="Larsen P.A."/>
            <person name="Fountain-Jones N.M."/>
            <person name="Garbe J.R."/>
            <person name="Macchietto M.G."/>
            <person name="Kania S.A."/>
            <person name="Gerhold R.W."/>
            <person name="Richards J.E."/>
            <person name="Wolf T.M."/>
        </authorList>
    </citation>
    <scope>NUCLEOTIDE SEQUENCE</scope>
    <source>
        <strain evidence="1">MNPRO001-30</strain>
        <tissue evidence="1">Meninges</tissue>
    </source>
</reference>
<evidence type="ECO:0000313" key="2">
    <source>
        <dbReference type="Proteomes" id="UP001196413"/>
    </source>
</evidence>
<proteinExistence type="predicted"/>
<evidence type="ECO:0000313" key="1">
    <source>
        <dbReference type="EMBL" id="KAJ1352607.1"/>
    </source>
</evidence>